<dbReference type="InterPro" id="IPR056018">
    <property type="entry name" value="DUF7597"/>
</dbReference>
<dbReference type="Pfam" id="PF24530">
    <property type="entry name" value="DUF7597"/>
    <property type="match status" value="1"/>
</dbReference>
<comment type="caution">
    <text evidence="2">The sequence shown here is derived from an EMBL/GenBank/DDBJ whole genome shotgun (WGS) entry which is preliminary data.</text>
</comment>
<reference evidence="2" key="1">
    <citation type="journal article" date="2021" name="bioRxiv">
        <title>Whole Genome Assembly and Annotation of Northern Wild Rice, Zizania palustris L., Supports a Whole Genome Duplication in the Zizania Genus.</title>
        <authorList>
            <person name="Haas M."/>
            <person name="Kono T."/>
            <person name="Macchietto M."/>
            <person name="Millas R."/>
            <person name="McGilp L."/>
            <person name="Shao M."/>
            <person name="Duquette J."/>
            <person name="Hirsch C.N."/>
            <person name="Kimball J."/>
        </authorList>
    </citation>
    <scope>NUCLEOTIDE SEQUENCE</scope>
    <source>
        <tissue evidence="2">Fresh leaf tissue</tissue>
    </source>
</reference>
<organism evidence="2 3">
    <name type="scientific">Zizania palustris</name>
    <name type="common">Northern wild rice</name>
    <dbReference type="NCBI Taxonomy" id="103762"/>
    <lineage>
        <taxon>Eukaryota</taxon>
        <taxon>Viridiplantae</taxon>
        <taxon>Streptophyta</taxon>
        <taxon>Embryophyta</taxon>
        <taxon>Tracheophyta</taxon>
        <taxon>Spermatophyta</taxon>
        <taxon>Magnoliopsida</taxon>
        <taxon>Liliopsida</taxon>
        <taxon>Poales</taxon>
        <taxon>Poaceae</taxon>
        <taxon>BOP clade</taxon>
        <taxon>Oryzoideae</taxon>
        <taxon>Oryzeae</taxon>
        <taxon>Zizaniinae</taxon>
        <taxon>Zizania</taxon>
    </lineage>
</organism>
<dbReference type="OrthoDB" id="721783at2759"/>
<reference evidence="2" key="2">
    <citation type="submission" date="2021-02" db="EMBL/GenBank/DDBJ databases">
        <authorList>
            <person name="Kimball J.A."/>
            <person name="Haas M.W."/>
            <person name="Macchietto M."/>
            <person name="Kono T."/>
            <person name="Duquette J."/>
            <person name="Shao M."/>
        </authorList>
    </citation>
    <scope>NUCLEOTIDE SEQUENCE</scope>
    <source>
        <tissue evidence="2">Fresh leaf tissue</tissue>
    </source>
</reference>
<keyword evidence="3" id="KW-1185">Reference proteome</keyword>
<dbReference type="Proteomes" id="UP000729402">
    <property type="component" value="Unassembled WGS sequence"/>
</dbReference>
<protein>
    <recommendedName>
        <fullName evidence="1">DUF7597 domain-containing protein</fullName>
    </recommendedName>
</protein>
<proteinExistence type="predicted"/>
<evidence type="ECO:0000313" key="3">
    <source>
        <dbReference type="Proteomes" id="UP000729402"/>
    </source>
</evidence>
<name>A0A8J6BVQ5_ZIZPA</name>
<dbReference type="EMBL" id="JAAALK010000080">
    <property type="protein sequence ID" value="KAG8094871.1"/>
    <property type="molecule type" value="Genomic_DNA"/>
</dbReference>
<sequence length="124" mass="14073">MITDGGGELQKWWNVISLSGQQVKKHEDMAILICEDNFDALERHEFLQLVHHYITQVMRLQVLRTLTAWLTVRKGFACHPNPLFRTLFRLPKLHVTVDKLSAAEPVGSHIVPAPKTDHVDDAAA</sequence>
<gene>
    <name evidence="2" type="ORF">GUJ93_ZPchr0012g20151</name>
</gene>
<accession>A0A8J6BVQ5</accession>
<evidence type="ECO:0000259" key="1">
    <source>
        <dbReference type="Pfam" id="PF24530"/>
    </source>
</evidence>
<dbReference type="AlphaFoldDB" id="A0A8J6BVQ5"/>
<feature type="domain" description="DUF7597" evidence="1">
    <location>
        <begin position="2"/>
        <end position="65"/>
    </location>
</feature>
<evidence type="ECO:0000313" key="2">
    <source>
        <dbReference type="EMBL" id="KAG8094871.1"/>
    </source>
</evidence>